<sequence>MDNLKKLPLRPRDALPSSTPINGPTQPQPPQLASTSHPLTNHKPHKLRAQIFAKLSLVDPSLKASIITSNTNGECYAHVIDESEKVRYSSMAQESIKVALEVLLALVEEDIIGSVKVENMELAVSEEEEEQKEVVDCEMEVD</sequence>
<evidence type="ECO:0000313" key="2">
    <source>
        <dbReference type="EMBL" id="KAH0217602.1"/>
    </source>
</evidence>
<evidence type="ECO:0000256" key="1">
    <source>
        <dbReference type="SAM" id="MobiDB-lite"/>
    </source>
</evidence>
<comment type="caution">
    <text evidence="2">The sequence shown here is derived from an EMBL/GenBank/DDBJ whole genome shotgun (WGS) entry which is preliminary data.</text>
</comment>
<reference evidence="2" key="2">
    <citation type="submission" date="2021-08" db="EMBL/GenBank/DDBJ databases">
        <authorList>
            <person name="Gostincar C."/>
            <person name="Sun X."/>
            <person name="Song Z."/>
            <person name="Gunde-Cimerman N."/>
        </authorList>
    </citation>
    <scope>NUCLEOTIDE SEQUENCE</scope>
    <source>
        <strain evidence="2">EXF-8016</strain>
    </source>
</reference>
<evidence type="ECO:0000313" key="3">
    <source>
        <dbReference type="Proteomes" id="UP000767238"/>
    </source>
</evidence>
<protein>
    <submittedName>
        <fullName evidence="2">Uncharacterized protein</fullName>
    </submittedName>
</protein>
<dbReference type="AlphaFoldDB" id="A0A9P8GCW1"/>
<gene>
    <name evidence="2" type="ORF">KCV03_g6988</name>
</gene>
<accession>A0A9P8GCW1</accession>
<dbReference type="Proteomes" id="UP000767238">
    <property type="component" value="Unassembled WGS sequence"/>
</dbReference>
<proteinExistence type="predicted"/>
<feature type="region of interest" description="Disordered" evidence="1">
    <location>
        <begin position="1"/>
        <end position="43"/>
    </location>
</feature>
<reference evidence="2" key="1">
    <citation type="journal article" date="2021" name="J Fungi (Basel)">
        <title>Virulence traits and population genomics of the black yeast Aureobasidium melanogenum.</title>
        <authorList>
            <person name="Cernosa A."/>
            <person name="Sun X."/>
            <person name="Gostincar C."/>
            <person name="Fang C."/>
            <person name="Gunde-Cimerman N."/>
            <person name="Song Z."/>
        </authorList>
    </citation>
    <scope>NUCLEOTIDE SEQUENCE</scope>
    <source>
        <strain evidence="2">EXF-8016</strain>
    </source>
</reference>
<name>A0A9P8GCW1_AURME</name>
<organism evidence="2 3">
    <name type="scientific">Aureobasidium melanogenum</name>
    <name type="common">Aureobasidium pullulans var. melanogenum</name>
    <dbReference type="NCBI Taxonomy" id="46634"/>
    <lineage>
        <taxon>Eukaryota</taxon>
        <taxon>Fungi</taxon>
        <taxon>Dikarya</taxon>
        <taxon>Ascomycota</taxon>
        <taxon>Pezizomycotina</taxon>
        <taxon>Dothideomycetes</taxon>
        <taxon>Dothideomycetidae</taxon>
        <taxon>Dothideales</taxon>
        <taxon>Saccotheciaceae</taxon>
        <taxon>Aureobasidium</taxon>
    </lineage>
</organism>
<feature type="compositionally biased region" description="Polar residues" evidence="1">
    <location>
        <begin position="16"/>
        <end position="39"/>
    </location>
</feature>
<dbReference type="EMBL" id="JAHFYH010000055">
    <property type="protein sequence ID" value="KAH0217602.1"/>
    <property type="molecule type" value="Genomic_DNA"/>
</dbReference>
<feature type="non-terminal residue" evidence="2">
    <location>
        <position position="142"/>
    </location>
</feature>